<gene>
    <name evidence="2" type="ORF">GCM10007053_30720</name>
</gene>
<dbReference type="PANTHER" id="PTHR12526">
    <property type="entry name" value="GLYCOSYLTRANSFERASE"/>
    <property type="match status" value="1"/>
</dbReference>
<dbReference type="GO" id="GO:1901135">
    <property type="term" value="P:carbohydrate derivative metabolic process"/>
    <property type="evidence" value="ECO:0007669"/>
    <property type="project" value="UniProtKB-ARBA"/>
</dbReference>
<comment type="caution">
    <text evidence="2">The sequence shown here is derived from an EMBL/GenBank/DDBJ whole genome shotgun (WGS) entry which is preliminary data.</text>
</comment>
<evidence type="ECO:0000313" key="2">
    <source>
        <dbReference type="EMBL" id="GHD39356.1"/>
    </source>
</evidence>
<organism evidence="2 3">
    <name type="scientific">Parahalioglobus pacificus</name>
    <dbReference type="NCBI Taxonomy" id="930806"/>
    <lineage>
        <taxon>Bacteria</taxon>
        <taxon>Pseudomonadati</taxon>
        <taxon>Pseudomonadota</taxon>
        <taxon>Gammaproteobacteria</taxon>
        <taxon>Cellvibrionales</taxon>
        <taxon>Halieaceae</taxon>
        <taxon>Parahalioglobus</taxon>
    </lineage>
</organism>
<dbReference type="GO" id="GO:0016757">
    <property type="term" value="F:glycosyltransferase activity"/>
    <property type="evidence" value="ECO:0007669"/>
    <property type="project" value="InterPro"/>
</dbReference>
<dbReference type="EMBL" id="BMYM01000005">
    <property type="protein sequence ID" value="GHD39356.1"/>
    <property type="molecule type" value="Genomic_DNA"/>
</dbReference>
<keyword evidence="3" id="KW-1185">Reference proteome</keyword>
<sequence>MDFYHQSQLLVVPSYYESFGMVLVEAMASGTPVLSSDACMNLGQPRFPSGDVGQLRKAIEDLIGHDARLKSLSFSCRDELDAIQRQRASTGISSIIEELS</sequence>
<dbReference type="InterPro" id="IPR001296">
    <property type="entry name" value="Glyco_trans_1"/>
</dbReference>
<evidence type="ECO:0000313" key="3">
    <source>
        <dbReference type="Proteomes" id="UP000644693"/>
    </source>
</evidence>
<protein>
    <recommendedName>
        <fullName evidence="1">Glycosyl transferase family 1 domain-containing protein</fullName>
    </recommendedName>
</protein>
<feature type="domain" description="Glycosyl transferase family 1" evidence="1">
    <location>
        <begin position="2"/>
        <end position="41"/>
    </location>
</feature>
<dbReference type="SUPFAM" id="SSF53756">
    <property type="entry name" value="UDP-Glycosyltransferase/glycogen phosphorylase"/>
    <property type="match status" value="1"/>
</dbReference>
<reference evidence="2" key="2">
    <citation type="submission" date="2020-09" db="EMBL/GenBank/DDBJ databases">
        <authorList>
            <person name="Sun Q."/>
            <person name="Kim S."/>
        </authorList>
    </citation>
    <scope>NUCLEOTIDE SEQUENCE</scope>
    <source>
        <strain evidence="2">KCTC 23430</strain>
    </source>
</reference>
<dbReference type="Gene3D" id="3.40.50.2000">
    <property type="entry name" value="Glycogen Phosphorylase B"/>
    <property type="match status" value="1"/>
</dbReference>
<proteinExistence type="predicted"/>
<reference evidence="2" key="1">
    <citation type="journal article" date="2014" name="Int. J. Syst. Evol. Microbiol.">
        <title>Complete genome sequence of Corynebacterium casei LMG S-19264T (=DSM 44701T), isolated from a smear-ripened cheese.</title>
        <authorList>
            <consortium name="US DOE Joint Genome Institute (JGI-PGF)"/>
            <person name="Walter F."/>
            <person name="Albersmeier A."/>
            <person name="Kalinowski J."/>
            <person name="Ruckert C."/>
        </authorList>
    </citation>
    <scope>NUCLEOTIDE SEQUENCE</scope>
    <source>
        <strain evidence="2">KCTC 23430</strain>
    </source>
</reference>
<accession>A0A919CMC5</accession>
<dbReference type="Pfam" id="PF00534">
    <property type="entry name" value="Glycos_transf_1"/>
    <property type="match status" value="1"/>
</dbReference>
<evidence type="ECO:0000259" key="1">
    <source>
        <dbReference type="Pfam" id="PF00534"/>
    </source>
</evidence>
<name>A0A919CMC5_9GAMM</name>
<dbReference type="AlphaFoldDB" id="A0A919CMC5"/>
<dbReference type="Proteomes" id="UP000644693">
    <property type="component" value="Unassembled WGS sequence"/>
</dbReference>